<organism evidence="1">
    <name type="scientific">viral metagenome</name>
    <dbReference type="NCBI Taxonomy" id="1070528"/>
    <lineage>
        <taxon>unclassified sequences</taxon>
        <taxon>metagenomes</taxon>
        <taxon>organismal metagenomes</taxon>
    </lineage>
</organism>
<proteinExistence type="predicted"/>
<accession>A0A6M3L7S9</accession>
<gene>
    <name evidence="1" type="ORF">MM415B02375_0012</name>
</gene>
<reference evidence="1" key="1">
    <citation type="submission" date="2020-03" db="EMBL/GenBank/DDBJ databases">
        <title>The deep terrestrial virosphere.</title>
        <authorList>
            <person name="Holmfeldt K."/>
            <person name="Nilsson E."/>
            <person name="Simone D."/>
            <person name="Lopez-Fernandez M."/>
            <person name="Wu X."/>
            <person name="de Brujin I."/>
            <person name="Lundin D."/>
            <person name="Andersson A."/>
            <person name="Bertilsson S."/>
            <person name="Dopson M."/>
        </authorList>
    </citation>
    <scope>NUCLEOTIDE SEQUENCE</scope>
    <source>
        <strain evidence="1">MM415B02375</strain>
    </source>
</reference>
<dbReference type="AlphaFoldDB" id="A0A6M3L7S9"/>
<sequence length="143" mass="15957">MSAIVRDMLRNYYTLDDSSRFDLDRAIEILVSRDVFDHDHLIILRLTIGAVPQAEIAKAVGVTRPTLQKSTSKICAEIANELGEEYQDIKLLKEVESRLGRPLTKQEEAFCYKVLKAGHPIGSLSILDLKGGEDGRDSDKNKG</sequence>
<dbReference type="EMBL" id="MT142913">
    <property type="protein sequence ID" value="QJA90453.1"/>
    <property type="molecule type" value="Genomic_DNA"/>
</dbReference>
<protein>
    <submittedName>
        <fullName evidence="1">Uncharacterized protein</fullName>
    </submittedName>
</protein>
<evidence type="ECO:0000313" key="1">
    <source>
        <dbReference type="EMBL" id="QJA90453.1"/>
    </source>
</evidence>
<name>A0A6M3L7S9_9ZZZZ</name>